<dbReference type="SUPFAM" id="SSF111369">
    <property type="entry name" value="HlyD-like secretion proteins"/>
    <property type="match status" value="1"/>
</dbReference>
<protein>
    <submittedName>
        <fullName evidence="7">Efflux RND transporter periplasmic adaptor subunit</fullName>
    </submittedName>
</protein>
<evidence type="ECO:0000256" key="2">
    <source>
        <dbReference type="SAM" id="MobiDB-lite"/>
    </source>
</evidence>
<evidence type="ECO:0000256" key="3">
    <source>
        <dbReference type="SAM" id="Phobius"/>
    </source>
</evidence>
<organism evidence="7 8">
    <name type="scientific">Alterirhizorhabdus solaris</name>
    <dbReference type="NCBI Taxonomy" id="2529389"/>
    <lineage>
        <taxon>Bacteria</taxon>
        <taxon>Pseudomonadati</taxon>
        <taxon>Pseudomonadota</taxon>
        <taxon>Alphaproteobacteria</taxon>
        <taxon>Sphingomonadales</taxon>
        <taxon>Rhizorhabdaceae</taxon>
        <taxon>Alterirhizorhabdus</taxon>
    </lineage>
</organism>
<dbReference type="GO" id="GO:1990281">
    <property type="term" value="C:efflux pump complex"/>
    <property type="evidence" value="ECO:0007669"/>
    <property type="project" value="TreeGrafter"/>
</dbReference>
<name>A0A558QY22_9SPHN</name>
<dbReference type="Proteomes" id="UP000318681">
    <property type="component" value="Unassembled WGS sequence"/>
</dbReference>
<keyword evidence="3" id="KW-0812">Transmembrane</keyword>
<reference evidence="7 8" key="1">
    <citation type="submission" date="2019-07" db="EMBL/GenBank/DDBJ databases">
        <title>Sphingomonas solaris sp. nov., isolated from a solar panel from Boston, Massachusetts.</title>
        <authorList>
            <person name="Tanner K."/>
            <person name="Pascual J."/>
            <person name="Mancuso C."/>
            <person name="Pereto J."/>
            <person name="Khalil A."/>
            <person name="Vilanova C."/>
        </authorList>
    </citation>
    <scope>NUCLEOTIDE SEQUENCE [LARGE SCALE GENOMIC DNA]</scope>
    <source>
        <strain evidence="7 8">R4DWN</strain>
    </source>
</reference>
<evidence type="ECO:0000256" key="1">
    <source>
        <dbReference type="ARBA" id="ARBA00009477"/>
    </source>
</evidence>
<dbReference type="Gene3D" id="2.40.50.100">
    <property type="match status" value="1"/>
</dbReference>
<dbReference type="GO" id="GO:0015562">
    <property type="term" value="F:efflux transmembrane transporter activity"/>
    <property type="evidence" value="ECO:0007669"/>
    <property type="project" value="TreeGrafter"/>
</dbReference>
<keyword evidence="8" id="KW-1185">Reference proteome</keyword>
<gene>
    <name evidence="7" type="ORF">FOY91_15495</name>
</gene>
<dbReference type="NCBIfam" id="TIGR01730">
    <property type="entry name" value="RND_mfp"/>
    <property type="match status" value="1"/>
</dbReference>
<evidence type="ECO:0000313" key="7">
    <source>
        <dbReference type="EMBL" id="TVV72066.1"/>
    </source>
</evidence>
<dbReference type="PANTHER" id="PTHR30469">
    <property type="entry name" value="MULTIDRUG RESISTANCE PROTEIN MDTA"/>
    <property type="match status" value="1"/>
</dbReference>
<evidence type="ECO:0000259" key="5">
    <source>
        <dbReference type="Pfam" id="PF25973"/>
    </source>
</evidence>
<proteinExistence type="inferred from homology"/>
<dbReference type="InterPro" id="IPR006143">
    <property type="entry name" value="RND_pump_MFP"/>
</dbReference>
<dbReference type="Gene3D" id="2.40.30.170">
    <property type="match status" value="1"/>
</dbReference>
<dbReference type="EMBL" id="VNIM01000073">
    <property type="protein sequence ID" value="TVV72066.1"/>
    <property type="molecule type" value="Genomic_DNA"/>
</dbReference>
<dbReference type="OrthoDB" id="7422354at2"/>
<keyword evidence="3" id="KW-0472">Membrane</keyword>
<evidence type="ECO:0000313" key="8">
    <source>
        <dbReference type="Proteomes" id="UP000318681"/>
    </source>
</evidence>
<dbReference type="Gene3D" id="1.10.287.470">
    <property type="entry name" value="Helix hairpin bin"/>
    <property type="match status" value="1"/>
</dbReference>
<dbReference type="AlphaFoldDB" id="A0A558QY22"/>
<accession>A0A558QY22</accession>
<dbReference type="RefSeq" id="WP_145153990.1">
    <property type="nucleotide sequence ID" value="NZ_VNIM01000073.1"/>
</dbReference>
<dbReference type="Gene3D" id="2.40.420.20">
    <property type="match status" value="1"/>
</dbReference>
<dbReference type="Pfam" id="PF25954">
    <property type="entry name" value="Beta-barrel_RND_2"/>
    <property type="match status" value="1"/>
</dbReference>
<sequence length="396" mass="40526">MNIEKRFSTDRATPAPENGGRGRVAGLVARPRLWMIAAIVVILAVAAFAYARGGKAPAPVASPPPRVTVTVPGRQAVAGSITTTGTLAARREMPVGIAGEGGMISRVLVEPGDWVAAGQVLATIERSVQVQEGASLAASINVARADAALAQSELDRAKALVARGFISKADIDRRTATRDAANARVKVAQAQYGQAGARIGRLDIRAPAAGLVLTRAVEPGQVVGPGSGTLFRIAKGGEMELAARLAEQDLARLRIGLPAQVTPVGTATPFRGTIWQLSPIIDPQTRQGVARIALTYDPALRPGGFAAATIASGSVDAPLLPESAVLSDAAGNYVFVVGPGNAVRRQAVKVGDVSDAGITIVSGLTGTEQVVLAAGAFLNPGDKVTPVRAPVQRPAA</sequence>
<feature type="domain" description="CzcB-like barrel-sandwich hybrid" evidence="5">
    <location>
        <begin position="101"/>
        <end position="234"/>
    </location>
</feature>
<dbReference type="Pfam" id="PF25989">
    <property type="entry name" value="YknX_C"/>
    <property type="match status" value="1"/>
</dbReference>
<keyword evidence="3" id="KW-1133">Transmembrane helix</keyword>
<dbReference type="PANTHER" id="PTHR30469:SF15">
    <property type="entry name" value="HLYD FAMILY OF SECRETION PROTEINS"/>
    <property type="match status" value="1"/>
</dbReference>
<comment type="similarity">
    <text evidence="1">Belongs to the membrane fusion protein (MFP) (TC 8.A.1) family.</text>
</comment>
<feature type="domain" description="CusB-like beta-barrel" evidence="4">
    <location>
        <begin position="242"/>
        <end position="312"/>
    </location>
</feature>
<feature type="transmembrane region" description="Helical" evidence="3">
    <location>
        <begin position="33"/>
        <end position="51"/>
    </location>
</feature>
<feature type="domain" description="YknX-like C-terminal permuted SH3-like" evidence="6">
    <location>
        <begin position="320"/>
        <end position="385"/>
    </location>
</feature>
<dbReference type="InterPro" id="IPR058637">
    <property type="entry name" value="YknX-like_C"/>
</dbReference>
<dbReference type="InterPro" id="IPR058792">
    <property type="entry name" value="Beta-barrel_RND_2"/>
</dbReference>
<comment type="caution">
    <text evidence="7">The sequence shown here is derived from an EMBL/GenBank/DDBJ whole genome shotgun (WGS) entry which is preliminary data.</text>
</comment>
<evidence type="ECO:0000259" key="6">
    <source>
        <dbReference type="Pfam" id="PF25989"/>
    </source>
</evidence>
<evidence type="ECO:0000259" key="4">
    <source>
        <dbReference type="Pfam" id="PF25954"/>
    </source>
</evidence>
<feature type="region of interest" description="Disordered" evidence="2">
    <location>
        <begin position="1"/>
        <end position="22"/>
    </location>
</feature>
<dbReference type="InterPro" id="IPR058647">
    <property type="entry name" value="BSH_CzcB-like"/>
</dbReference>
<dbReference type="Pfam" id="PF25973">
    <property type="entry name" value="BSH_CzcB"/>
    <property type="match status" value="1"/>
</dbReference>